<protein>
    <submittedName>
        <fullName evidence="2">Acyl-coenzyme A:6-aminopenicillanic acid acyl-transferase</fullName>
    </submittedName>
</protein>
<evidence type="ECO:0000313" key="2">
    <source>
        <dbReference type="EMBL" id="SCW70563.1"/>
    </source>
</evidence>
<dbReference type="PANTHER" id="PTHR34180">
    <property type="entry name" value="PEPTIDASE C45"/>
    <property type="match status" value="1"/>
</dbReference>
<dbReference type="InterPro" id="IPR047794">
    <property type="entry name" value="C45_proenzyme-like"/>
</dbReference>
<gene>
    <name evidence="2" type="ORF">SAMN05216370_2977</name>
</gene>
<dbReference type="Gene3D" id="3.60.60.10">
    <property type="entry name" value="Penicillin V Acylase, Chain A"/>
    <property type="match status" value="1"/>
</dbReference>
<accession>A0AB37Z976</accession>
<dbReference type="EMBL" id="FMTL01000002">
    <property type="protein sequence ID" value="SCW70563.1"/>
    <property type="molecule type" value="Genomic_DNA"/>
</dbReference>
<dbReference type="NCBIfam" id="NF040521">
    <property type="entry name" value="C45_proenzyme"/>
    <property type="match status" value="1"/>
</dbReference>
<dbReference type="RefSeq" id="WP_090253774.1">
    <property type="nucleotide sequence ID" value="NZ_FMTL01000002.1"/>
</dbReference>
<proteinExistence type="predicted"/>
<dbReference type="Pfam" id="PF03417">
    <property type="entry name" value="AAT"/>
    <property type="match status" value="1"/>
</dbReference>
<sequence length="568" mass="63903">MRLLSNGNTFRDKEFLKQKRSVDSPASAVARYQNRSYFMIVSGDDYENGYAQGKLLRLQIRNGVYKYFERPSQSIGVKTNSRLIEWLITLILDLFIFGPLEKNCTTRFLKELKGIADGAGISYRKLFRANSISELKMCAMGKALKGFFQVNSLAECSTAVIGQSFSNSGGGLIARNTDYAGGNYWCKNQLVIRYANPGRYKYVSVTAAGILKCNSAINEHGLFVGGHFLGLQGATANGTPFSCIEHEIMAKCSTLEKAVEVVRQYTFAGSFALVIADKSGKSLLIECVANRLFIKEQHAELFFMANHAQTDEGQALDILKKSRIFHDNISGRMIRAQSIFRDWQKPFTPESLSSLLGDRYDEAAAHERSNAGTIGFKDNVTSIVVDTKSGNLWIASGEAPVCDNIYYGYDFELNKTNHNIYPYPWVEADKRNTLRQYLELQDASIDLPHQKLRNIALALISKDPQEPKYFFLLTKIFLHVNNLEEALIAISSSIDICNTNNELAYALTLKSSIELKANFIEEHRKTNLQLSYLLKKGINILLAKEAHKTLLSRPVSKSMQDLFDERFF</sequence>
<reference evidence="2 3" key="1">
    <citation type="submission" date="2016-10" db="EMBL/GenBank/DDBJ databases">
        <authorList>
            <person name="Varghese N."/>
            <person name="Submissions S."/>
        </authorList>
    </citation>
    <scope>NUCLEOTIDE SEQUENCE [LARGE SCALE GENOMIC DNA]</scope>
    <source>
        <strain evidence="2 3">DSM 17833</strain>
    </source>
</reference>
<name>A0AB37Z976_9PSED</name>
<dbReference type="InterPro" id="IPR005079">
    <property type="entry name" value="Peptidase_C45_hydrolase"/>
</dbReference>
<dbReference type="InterPro" id="IPR029055">
    <property type="entry name" value="Ntn_hydrolases_N"/>
</dbReference>
<organism evidence="2 3">
    <name type="scientific">Pseudomonas peli</name>
    <dbReference type="NCBI Taxonomy" id="592361"/>
    <lineage>
        <taxon>Bacteria</taxon>
        <taxon>Pseudomonadati</taxon>
        <taxon>Pseudomonadota</taxon>
        <taxon>Gammaproteobacteria</taxon>
        <taxon>Pseudomonadales</taxon>
        <taxon>Pseudomonadaceae</taxon>
        <taxon>Pseudomonas</taxon>
    </lineage>
</organism>
<dbReference type="PANTHER" id="PTHR34180:SF1">
    <property type="entry name" value="BETA-ALANYL-DOPAMINE_CARCININE HYDROLASE"/>
    <property type="match status" value="1"/>
</dbReference>
<evidence type="ECO:0000313" key="3">
    <source>
        <dbReference type="Proteomes" id="UP000242418"/>
    </source>
</evidence>
<feature type="domain" description="Peptidase C45 hydrolase" evidence="1">
    <location>
        <begin position="169"/>
        <end position="397"/>
    </location>
</feature>
<dbReference type="InterPro" id="IPR047801">
    <property type="entry name" value="Peptidase_C45"/>
</dbReference>
<dbReference type="Proteomes" id="UP000242418">
    <property type="component" value="Unassembled WGS sequence"/>
</dbReference>
<dbReference type="AlphaFoldDB" id="A0AB37Z976"/>
<comment type="caution">
    <text evidence="2">The sequence shown here is derived from an EMBL/GenBank/DDBJ whole genome shotgun (WGS) entry which is preliminary data.</text>
</comment>
<keyword evidence="3" id="KW-1185">Reference proteome</keyword>
<dbReference type="SUPFAM" id="SSF56235">
    <property type="entry name" value="N-terminal nucleophile aminohydrolases (Ntn hydrolases)"/>
    <property type="match status" value="1"/>
</dbReference>
<evidence type="ECO:0000259" key="1">
    <source>
        <dbReference type="Pfam" id="PF03417"/>
    </source>
</evidence>